<dbReference type="GO" id="GO:0009424">
    <property type="term" value="C:bacterial-type flagellum hook"/>
    <property type="evidence" value="ECO:0007669"/>
    <property type="project" value="TreeGrafter"/>
</dbReference>
<organism evidence="10 11">
    <name type="scientific">Bordetella genomosp. 11</name>
    <dbReference type="NCBI Taxonomy" id="1416808"/>
    <lineage>
        <taxon>Bacteria</taxon>
        <taxon>Pseudomonadati</taxon>
        <taxon>Pseudomonadota</taxon>
        <taxon>Betaproteobacteria</taxon>
        <taxon>Burkholderiales</taxon>
        <taxon>Alcaligenaceae</taxon>
        <taxon>Bordetella</taxon>
    </lineage>
</organism>
<dbReference type="Pfam" id="PF00460">
    <property type="entry name" value="Flg_bb_rod"/>
    <property type="match status" value="1"/>
</dbReference>
<dbReference type="Gene3D" id="2.60.98.20">
    <property type="entry name" value="Flagellar hook protein FlgE"/>
    <property type="match status" value="1"/>
</dbReference>
<dbReference type="GO" id="GO:0005829">
    <property type="term" value="C:cytosol"/>
    <property type="evidence" value="ECO:0007669"/>
    <property type="project" value="TreeGrafter"/>
</dbReference>
<dbReference type="Pfam" id="PF22692">
    <property type="entry name" value="LlgE_F_G_D1"/>
    <property type="match status" value="1"/>
</dbReference>
<dbReference type="PANTHER" id="PTHR30435:SF1">
    <property type="entry name" value="FLAGELLAR HOOK PROTEIN FLGE"/>
    <property type="match status" value="1"/>
</dbReference>
<dbReference type="SUPFAM" id="SSF117143">
    <property type="entry name" value="Flagellar hook protein flgE"/>
    <property type="match status" value="1"/>
</dbReference>
<feature type="domain" description="Flagellar hook protein FlgE/F/G-like D1" evidence="9">
    <location>
        <begin position="76"/>
        <end position="135"/>
    </location>
</feature>
<dbReference type="Proteomes" id="UP000215767">
    <property type="component" value="Unassembled WGS sequence"/>
</dbReference>
<dbReference type="Pfam" id="PF06429">
    <property type="entry name" value="Flg_bbr_C"/>
    <property type="match status" value="1"/>
</dbReference>
<dbReference type="Pfam" id="PF07559">
    <property type="entry name" value="FlgE_D2"/>
    <property type="match status" value="1"/>
</dbReference>
<proteinExistence type="inferred from homology"/>
<evidence type="ECO:0000256" key="4">
    <source>
        <dbReference type="ARBA" id="ARBA00023143"/>
    </source>
</evidence>
<evidence type="ECO:0000259" key="9">
    <source>
        <dbReference type="Pfam" id="PF22692"/>
    </source>
</evidence>
<dbReference type="NCBIfam" id="NF004238">
    <property type="entry name" value="PRK05682.1-1"/>
    <property type="match status" value="1"/>
</dbReference>
<comment type="subcellular location">
    <subcellularLocation>
        <location evidence="1 5">Bacterial flagellum basal body</location>
    </subcellularLocation>
</comment>
<evidence type="ECO:0000259" key="8">
    <source>
        <dbReference type="Pfam" id="PF07559"/>
    </source>
</evidence>
<feature type="domain" description="Flagellar basal body rod protein N-terminal" evidence="6">
    <location>
        <begin position="6"/>
        <end position="33"/>
    </location>
</feature>
<comment type="caution">
    <text evidence="10">The sequence shown here is derived from an EMBL/GenBank/DDBJ whole genome shotgun (WGS) entry which is preliminary data.</text>
</comment>
<keyword evidence="10" id="KW-0966">Cell projection</keyword>
<comment type="function">
    <text evidence="5">A flexible structure which links the flagellar filament to the drive apparatus in the basal body.</text>
</comment>
<dbReference type="InterPro" id="IPR019776">
    <property type="entry name" value="Flagellar_basal_body_rod_CS"/>
</dbReference>
<dbReference type="NCBIfam" id="TIGR03506">
    <property type="entry name" value="FlgEFG_subfam"/>
    <property type="match status" value="1"/>
</dbReference>
<keyword evidence="10" id="KW-0282">Flagellum</keyword>
<evidence type="ECO:0000256" key="5">
    <source>
        <dbReference type="RuleBase" id="RU362116"/>
    </source>
</evidence>
<dbReference type="InterPro" id="IPR053967">
    <property type="entry name" value="LlgE_F_G-like_D1"/>
</dbReference>
<dbReference type="EMBL" id="NEVS01000004">
    <property type="protein sequence ID" value="OZI60306.1"/>
    <property type="molecule type" value="Genomic_DNA"/>
</dbReference>
<dbReference type="InterPro" id="IPR001444">
    <property type="entry name" value="Flag_bb_rod_N"/>
</dbReference>
<keyword evidence="10" id="KW-0969">Cilium</keyword>
<dbReference type="InterPro" id="IPR010930">
    <property type="entry name" value="Flg_bb/hook_C_dom"/>
</dbReference>
<name>A0A261UEE6_9BORD</name>
<feature type="domain" description="Flagellar basal-body/hook protein C-terminal" evidence="7">
    <location>
        <begin position="374"/>
        <end position="417"/>
    </location>
</feature>
<protein>
    <recommendedName>
        <fullName evidence="3 5">Flagellar hook protein FlgE</fullName>
    </recommendedName>
</protein>
<feature type="domain" description="Flagellar hook protein FlgE D2" evidence="8">
    <location>
        <begin position="152"/>
        <end position="296"/>
    </location>
</feature>
<dbReference type="OrthoDB" id="8578401at2"/>
<sequence length="419" mass="42866">MGFGQGLSGLDAASQNLDVIGNNIANANTVGFKAATATFADIYATSRVGLGVKVASIDQRFTVGNITSTGGQYDLAIDGANGFFRLVDASGSISYSRNGQFGIDKNNNIVNAAGQQLTGYGPGGVGTAPIPLTLPTANIAPAATTSSGFTANLNANAAVIDPTATPFDPTNTATYTDSQPMTVYDSLGNSHQLTTYFAKRAGTGGPPATTSVYDVYYTLDGQAMAPTTATAATPPVWGGATQLTFDSSGRLTNTPPTVNLSFATPGGAGSPAAAMAITMDYTGTSQFGGDFKADFTPNGNTTGEFTNITFGKDGSIVANYSNGKTQSVGTVALANFNNVNGLQPIGDNNWSETSESGQAVLGQPGTNGLATLQGQAVEESNVNLSTELVNMIVAQRTYQANTNTIKTQDQVLQSLLAIQ</sequence>
<dbReference type="InterPro" id="IPR037058">
    <property type="entry name" value="Falgellar_hook_FlgE_sf"/>
</dbReference>
<evidence type="ECO:0000256" key="1">
    <source>
        <dbReference type="ARBA" id="ARBA00004117"/>
    </source>
</evidence>
<accession>A0A261UEE6</accession>
<evidence type="ECO:0000259" key="6">
    <source>
        <dbReference type="Pfam" id="PF00460"/>
    </source>
</evidence>
<gene>
    <name evidence="10" type="ORF">CAL28_12775</name>
</gene>
<dbReference type="AlphaFoldDB" id="A0A261UEE6"/>
<comment type="similarity">
    <text evidence="2 5">Belongs to the flagella basal body rod proteins family.</text>
</comment>
<reference evidence="11" key="1">
    <citation type="submission" date="2017-05" db="EMBL/GenBank/DDBJ databases">
        <title>Complete and WGS of Bordetella genogroups.</title>
        <authorList>
            <person name="Spilker T."/>
            <person name="Lipuma J."/>
        </authorList>
    </citation>
    <scope>NUCLEOTIDE SEQUENCE [LARGE SCALE GENOMIC DNA]</scope>
    <source>
        <strain evidence="11">AU8856</strain>
    </source>
</reference>
<dbReference type="RefSeq" id="WP_094841720.1">
    <property type="nucleotide sequence ID" value="NZ_NEVS01000004.1"/>
</dbReference>
<evidence type="ECO:0000313" key="11">
    <source>
        <dbReference type="Proteomes" id="UP000215767"/>
    </source>
</evidence>
<keyword evidence="4 5" id="KW-0975">Bacterial flagellum</keyword>
<dbReference type="GO" id="GO:0071978">
    <property type="term" value="P:bacterial-type flagellum-dependent swarming motility"/>
    <property type="evidence" value="ECO:0007669"/>
    <property type="project" value="TreeGrafter"/>
</dbReference>
<dbReference type="InterPro" id="IPR037925">
    <property type="entry name" value="FlgE/F/G-like"/>
</dbReference>
<dbReference type="PANTHER" id="PTHR30435">
    <property type="entry name" value="FLAGELLAR PROTEIN"/>
    <property type="match status" value="1"/>
</dbReference>
<dbReference type="PROSITE" id="PS00588">
    <property type="entry name" value="FLAGELLA_BB_ROD"/>
    <property type="match status" value="1"/>
</dbReference>
<evidence type="ECO:0000259" key="7">
    <source>
        <dbReference type="Pfam" id="PF06429"/>
    </source>
</evidence>
<dbReference type="InterPro" id="IPR020013">
    <property type="entry name" value="Flagellar_FlgE/F/G"/>
</dbReference>
<evidence type="ECO:0000313" key="10">
    <source>
        <dbReference type="EMBL" id="OZI60306.1"/>
    </source>
</evidence>
<keyword evidence="11" id="KW-1185">Reference proteome</keyword>
<evidence type="ECO:0000256" key="3">
    <source>
        <dbReference type="ARBA" id="ARBA00019015"/>
    </source>
</evidence>
<evidence type="ECO:0000256" key="2">
    <source>
        <dbReference type="ARBA" id="ARBA00009677"/>
    </source>
</evidence>
<dbReference type="GO" id="GO:0009425">
    <property type="term" value="C:bacterial-type flagellum basal body"/>
    <property type="evidence" value="ECO:0007669"/>
    <property type="project" value="UniProtKB-SubCell"/>
</dbReference>
<dbReference type="InterPro" id="IPR011491">
    <property type="entry name" value="FlgE_D2"/>
</dbReference>